<name>A0A0K2H2P6_9CORY</name>
<evidence type="ECO:0000256" key="1">
    <source>
        <dbReference type="ARBA" id="ARBA00008791"/>
    </source>
</evidence>
<evidence type="ECO:0000313" key="4">
    <source>
        <dbReference type="Proteomes" id="UP000058446"/>
    </source>
</evidence>
<evidence type="ECO:0000259" key="2">
    <source>
        <dbReference type="Pfam" id="PF00582"/>
    </source>
</evidence>
<sequence>MGTRPLRILIAWRPGEYGTETLAYAAWLSRTTKVQIRVVSVLSRGWPLTSLARLSSNDSWVANETSTLESIIKSELKLAGLRKGMLDDDAVRVIETSSESTTICREAEDFSADLVLLGTRRNNAQDWSSLSKSGFVMGSTSDALLHYSPVPLALAVPSAKLSKHGVTRISVCYIDTPQSHSALNKAADLAHRWEVPLRLVSFTPRGATMYPTENGYGTSSDLMVEWREQAMALLDRGVDRAHTRYPELSIDSEVASGNGWEEAISSIKWKKGDMLVLGSSTLGPFGRVFIGSSTNHIVRHSPVPMLITPA</sequence>
<dbReference type="InterPro" id="IPR006016">
    <property type="entry name" value="UspA"/>
</dbReference>
<feature type="domain" description="UspA" evidence="2">
    <location>
        <begin position="167"/>
        <end position="309"/>
    </location>
</feature>
<dbReference type="CDD" id="cd00293">
    <property type="entry name" value="USP-like"/>
    <property type="match status" value="2"/>
</dbReference>
<dbReference type="Pfam" id="PF00582">
    <property type="entry name" value="Usp"/>
    <property type="match status" value="2"/>
</dbReference>
<comment type="similarity">
    <text evidence="1">Belongs to the universal stress protein A family.</text>
</comment>
<gene>
    <name evidence="3" type="ORF">CLAC_12245</name>
</gene>
<dbReference type="SUPFAM" id="SSF52402">
    <property type="entry name" value="Adenine nucleotide alpha hydrolases-like"/>
    <property type="match status" value="2"/>
</dbReference>
<dbReference type="OrthoDB" id="5242641at2"/>
<dbReference type="Proteomes" id="UP000058446">
    <property type="component" value="Chromosome"/>
</dbReference>
<dbReference type="STRING" id="1408189.CLAC_12245"/>
<dbReference type="Gene3D" id="3.40.50.12370">
    <property type="match status" value="1"/>
</dbReference>
<dbReference type="PANTHER" id="PTHR46268:SF6">
    <property type="entry name" value="UNIVERSAL STRESS PROTEIN UP12"/>
    <property type="match status" value="1"/>
</dbReference>
<organism evidence="3 4">
    <name type="scientific">Corynebacterium lactis RW2-5</name>
    <dbReference type="NCBI Taxonomy" id="1408189"/>
    <lineage>
        <taxon>Bacteria</taxon>
        <taxon>Bacillati</taxon>
        <taxon>Actinomycetota</taxon>
        <taxon>Actinomycetes</taxon>
        <taxon>Mycobacteriales</taxon>
        <taxon>Corynebacteriaceae</taxon>
        <taxon>Corynebacterium</taxon>
    </lineage>
</organism>
<proteinExistence type="inferred from homology"/>
<dbReference type="PATRIC" id="fig|1408189.4.peg.2466"/>
<evidence type="ECO:0000313" key="3">
    <source>
        <dbReference type="EMBL" id="ALA68315.1"/>
    </source>
</evidence>
<feature type="domain" description="UspA" evidence="2">
    <location>
        <begin position="7"/>
        <end position="153"/>
    </location>
</feature>
<dbReference type="KEGG" id="clw:CLAC_12245"/>
<keyword evidence="4" id="KW-1185">Reference proteome</keyword>
<dbReference type="AlphaFoldDB" id="A0A0K2H2P6"/>
<reference evidence="3 4" key="1">
    <citation type="submission" date="2013-10" db="EMBL/GenBank/DDBJ databases">
        <title>Complete genome sequence of Corynebacterium lactis DSM 45799(T), isolated from raw cow milk.</title>
        <authorList>
            <person name="Ruckert C."/>
            <person name="Albersmeier A."/>
            <person name="Lipski A."/>
            <person name="Kalinowski J."/>
        </authorList>
    </citation>
    <scope>NUCLEOTIDE SEQUENCE [LARGE SCALE GENOMIC DNA]</scope>
    <source>
        <strain evidence="3 4">RW2-5</strain>
    </source>
</reference>
<dbReference type="EMBL" id="CP006841">
    <property type="protein sequence ID" value="ALA68315.1"/>
    <property type="molecule type" value="Genomic_DNA"/>
</dbReference>
<protein>
    <submittedName>
        <fullName evidence="3">Universal stress protein</fullName>
    </submittedName>
</protein>
<dbReference type="RefSeq" id="WP_053413112.1">
    <property type="nucleotide sequence ID" value="NZ_CP006841.1"/>
</dbReference>
<dbReference type="PANTHER" id="PTHR46268">
    <property type="entry name" value="STRESS RESPONSE PROTEIN NHAX"/>
    <property type="match status" value="1"/>
</dbReference>
<accession>A0A0K2H2P6</accession>